<dbReference type="PANTHER" id="PTHR45800">
    <property type="entry name" value="PHOSPHATIDYLINOSITOL 4-KINASE GAMMA"/>
    <property type="match status" value="1"/>
</dbReference>
<keyword evidence="3" id="KW-0808">Transferase</keyword>
<gene>
    <name evidence="9" type="primary">LOC104757085</name>
</gene>
<evidence type="ECO:0000256" key="6">
    <source>
        <dbReference type="ARBA" id="ARBA00022840"/>
    </source>
</evidence>
<evidence type="ECO:0000259" key="7">
    <source>
        <dbReference type="Pfam" id="PF00454"/>
    </source>
</evidence>
<evidence type="ECO:0000256" key="4">
    <source>
        <dbReference type="ARBA" id="ARBA00022741"/>
    </source>
</evidence>
<sequence>MDDEEVEVFPRFTELPSQVGAHLKKMLDYLKHASLQGVLPQFRSYEHIYKVLDTDGNLRCLFKTVVDNQEDSARNEAIVYLLDHPENGHRSLSEDIYGFSGVLPTLFVRRLKIGTNTVTGALVEFVEPTVEIVEVDDAPVVPMDEIQKVAIADLRFGNTDRSLDNLLLAGNNSIVPIDHEMIFDTDYNICKPCWLHWLRDSEESFSERCANYLQQLDADKDLEFLSTCGWQPGLDFIEKLKVFCIFLRLAVSQGLTVLHIGKMASLKCEEPIFNLKYMVDGVTRDDGKFFESVESHLKELLREYYESI</sequence>
<organism evidence="8 9">
    <name type="scientific">Camelina sativa</name>
    <name type="common">False flax</name>
    <name type="synonym">Myagrum sativum</name>
    <dbReference type="NCBI Taxonomy" id="90675"/>
    <lineage>
        <taxon>Eukaryota</taxon>
        <taxon>Viridiplantae</taxon>
        <taxon>Streptophyta</taxon>
        <taxon>Embryophyta</taxon>
        <taxon>Tracheophyta</taxon>
        <taxon>Spermatophyta</taxon>
        <taxon>Magnoliopsida</taxon>
        <taxon>eudicotyledons</taxon>
        <taxon>Gunneridae</taxon>
        <taxon>Pentapetalae</taxon>
        <taxon>rosids</taxon>
        <taxon>malvids</taxon>
        <taxon>Brassicales</taxon>
        <taxon>Brassicaceae</taxon>
        <taxon>Camelineae</taxon>
        <taxon>Camelina</taxon>
    </lineage>
</organism>
<accession>A0ABM0WYS5</accession>
<proteinExistence type="inferred from homology"/>
<dbReference type="RefSeq" id="XP_010478100.1">
    <property type="nucleotide sequence ID" value="XM_010479798.2"/>
</dbReference>
<feature type="domain" description="PI3K/PI4K catalytic" evidence="7">
    <location>
        <begin position="50"/>
        <end position="257"/>
    </location>
</feature>
<dbReference type="GeneID" id="104757085"/>
<dbReference type="PANTHER" id="PTHR45800:SF30">
    <property type="entry name" value="1-PHOSPHATIDYLINOSITOL 4-KINASE"/>
    <property type="match status" value="1"/>
</dbReference>
<evidence type="ECO:0000256" key="3">
    <source>
        <dbReference type="ARBA" id="ARBA00022679"/>
    </source>
</evidence>
<comment type="similarity">
    <text evidence="1">Belongs to the PI3/PI4-kinase family. Type II PI4K subfamily.</text>
</comment>
<dbReference type="InterPro" id="IPR000403">
    <property type="entry name" value="PI3/4_kinase_cat_dom"/>
</dbReference>
<evidence type="ECO:0000256" key="2">
    <source>
        <dbReference type="ARBA" id="ARBA00012169"/>
    </source>
</evidence>
<evidence type="ECO:0000256" key="1">
    <source>
        <dbReference type="ARBA" id="ARBA00008941"/>
    </source>
</evidence>
<dbReference type="Pfam" id="PF00454">
    <property type="entry name" value="PI3_PI4_kinase"/>
    <property type="match status" value="1"/>
</dbReference>
<evidence type="ECO:0000313" key="9">
    <source>
        <dbReference type="RefSeq" id="XP_010478100.1"/>
    </source>
</evidence>
<dbReference type="InterPro" id="IPR044571">
    <property type="entry name" value="P4KG1-8"/>
</dbReference>
<reference evidence="8" key="1">
    <citation type="journal article" date="2014" name="Nat. Commun.">
        <title>The emerging biofuel crop Camelina sativa retains a highly undifferentiated hexaploid genome structure.</title>
        <authorList>
            <person name="Kagale S."/>
            <person name="Koh C."/>
            <person name="Nixon J."/>
            <person name="Bollina V."/>
            <person name="Clarke W.E."/>
            <person name="Tuteja R."/>
            <person name="Spillane C."/>
            <person name="Robinson S.J."/>
            <person name="Links M.G."/>
            <person name="Clarke C."/>
            <person name="Higgins E.E."/>
            <person name="Huebert T."/>
            <person name="Sharpe A.G."/>
            <person name="Parkin I.A."/>
        </authorList>
    </citation>
    <scope>NUCLEOTIDE SEQUENCE [LARGE SCALE GENOMIC DNA]</scope>
    <source>
        <strain evidence="8">cv. DH55</strain>
    </source>
</reference>
<protein>
    <recommendedName>
        <fullName evidence="2">1-phosphatidylinositol 4-kinase</fullName>
        <ecNumber evidence="2">2.7.1.67</ecNumber>
    </recommendedName>
</protein>
<keyword evidence="6" id="KW-0067">ATP-binding</keyword>
<keyword evidence="5" id="KW-0418">Kinase</keyword>
<keyword evidence="8" id="KW-1185">Reference proteome</keyword>
<dbReference type="Proteomes" id="UP000694864">
    <property type="component" value="Chromosome 17"/>
</dbReference>
<evidence type="ECO:0000256" key="5">
    <source>
        <dbReference type="ARBA" id="ARBA00022777"/>
    </source>
</evidence>
<evidence type="ECO:0000313" key="8">
    <source>
        <dbReference type="Proteomes" id="UP000694864"/>
    </source>
</evidence>
<dbReference type="EC" id="2.7.1.67" evidence="2"/>
<name>A0ABM0WYS5_CAMSA</name>
<reference evidence="9" key="2">
    <citation type="submission" date="2025-08" db="UniProtKB">
        <authorList>
            <consortium name="RefSeq"/>
        </authorList>
    </citation>
    <scope>IDENTIFICATION</scope>
    <source>
        <tissue evidence="9">Leaf</tissue>
    </source>
</reference>
<keyword evidence="4" id="KW-0547">Nucleotide-binding</keyword>